<organism evidence="1 2">
    <name type="scientific">Tothia fuscella</name>
    <dbReference type="NCBI Taxonomy" id="1048955"/>
    <lineage>
        <taxon>Eukaryota</taxon>
        <taxon>Fungi</taxon>
        <taxon>Dikarya</taxon>
        <taxon>Ascomycota</taxon>
        <taxon>Pezizomycotina</taxon>
        <taxon>Dothideomycetes</taxon>
        <taxon>Pleosporomycetidae</taxon>
        <taxon>Venturiales</taxon>
        <taxon>Cylindrosympodiaceae</taxon>
        <taxon>Tothia</taxon>
    </lineage>
</organism>
<protein>
    <submittedName>
        <fullName evidence="1">Uncharacterized protein</fullName>
    </submittedName>
</protein>
<gene>
    <name evidence="1" type="ORF">EJ08DRAFT_1358</name>
</gene>
<dbReference type="Proteomes" id="UP000800235">
    <property type="component" value="Unassembled WGS sequence"/>
</dbReference>
<sequence>MKDAVEVDEKLRTETPKLNQAFAKERICKAEFEGLKERMSKNVREVSTCRARQYALTKRGFELSELQYTQFKHLEKMQTVLVSHVTVDCFVKLLIQEVRIPNFRRS</sequence>
<keyword evidence="2" id="KW-1185">Reference proteome</keyword>
<evidence type="ECO:0000313" key="2">
    <source>
        <dbReference type="Proteomes" id="UP000800235"/>
    </source>
</evidence>
<comment type="caution">
    <text evidence="1">The sequence shown here is derived from an EMBL/GenBank/DDBJ whole genome shotgun (WGS) entry which is preliminary data.</text>
</comment>
<accession>A0A9P4U551</accession>
<reference evidence="1" key="1">
    <citation type="journal article" date="2020" name="Stud. Mycol.">
        <title>101 Dothideomycetes genomes: a test case for predicting lifestyles and emergence of pathogens.</title>
        <authorList>
            <person name="Haridas S."/>
            <person name="Albert R."/>
            <person name="Binder M."/>
            <person name="Bloem J."/>
            <person name="Labutti K."/>
            <person name="Salamov A."/>
            <person name="Andreopoulos B."/>
            <person name="Baker S."/>
            <person name="Barry K."/>
            <person name="Bills G."/>
            <person name="Bluhm B."/>
            <person name="Cannon C."/>
            <person name="Castanera R."/>
            <person name="Culley D."/>
            <person name="Daum C."/>
            <person name="Ezra D."/>
            <person name="Gonzalez J."/>
            <person name="Henrissat B."/>
            <person name="Kuo A."/>
            <person name="Liang C."/>
            <person name="Lipzen A."/>
            <person name="Lutzoni F."/>
            <person name="Magnuson J."/>
            <person name="Mondo S."/>
            <person name="Nolan M."/>
            <person name="Ohm R."/>
            <person name="Pangilinan J."/>
            <person name="Park H.-J."/>
            <person name="Ramirez L."/>
            <person name="Alfaro M."/>
            <person name="Sun H."/>
            <person name="Tritt A."/>
            <person name="Yoshinaga Y."/>
            <person name="Zwiers L.-H."/>
            <person name="Turgeon B."/>
            <person name="Goodwin S."/>
            <person name="Spatafora J."/>
            <person name="Crous P."/>
            <person name="Grigoriev I."/>
        </authorList>
    </citation>
    <scope>NUCLEOTIDE SEQUENCE</scope>
    <source>
        <strain evidence="1">CBS 130266</strain>
    </source>
</reference>
<proteinExistence type="predicted"/>
<name>A0A9P4U551_9PEZI</name>
<evidence type="ECO:0000313" key="1">
    <source>
        <dbReference type="EMBL" id="KAF2436733.1"/>
    </source>
</evidence>
<dbReference type="AlphaFoldDB" id="A0A9P4U551"/>
<dbReference type="EMBL" id="MU007009">
    <property type="protein sequence ID" value="KAF2436733.1"/>
    <property type="molecule type" value="Genomic_DNA"/>
</dbReference>